<evidence type="ECO:0000256" key="2">
    <source>
        <dbReference type="ARBA" id="ARBA00022525"/>
    </source>
</evidence>
<comment type="caution">
    <text evidence="5">The sequence shown here is derived from an EMBL/GenBank/DDBJ whole genome shotgun (WGS) entry which is preliminary data.</text>
</comment>
<dbReference type="NCBIfam" id="TIGR01643">
    <property type="entry name" value="YD_repeat_2x"/>
    <property type="match status" value="1"/>
</dbReference>
<dbReference type="Proteomes" id="UP000037953">
    <property type="component" value="Unassembled WGS sequence"/>
</dbReference>
<evidence type="ECO:0000256" key="3">
    <source>
        <dbReference type="ARBA" id="ARBA00023026"/>
    </source>
</evidence>
<dbReference type="EMBL" id="LJOD01000004">
    <property type="protein sequence ID" value="KPE51748.1"/>
    <property type="molecule type" value="Genomic_DNA"/>
</dbReference>
<dbReference type="PANTHER" id="PTHR32305:SF15">
    <property type="entry name" value="PROTEIN RHSA-RELATED"/>
    <property type="match status" value="1"/>
</dbReference>
<organism evidence="5 6">
    <name type="scientific">Chryseobacterium indologenes</name>
    <name type="common">Flavobacterium indologenes</name>
    <dbReference type="NCBI Taxonomy" id="253"/>
    <lineage>
        <taxon>Bacteria</taxon>
        <taxon>Pseudomonadati</taxon>
        <taxon>Bacteroidota</taxon>
        <taxon>Flavobacteriia</taxon>
        <taxon>Flavobacteriales</taxon>
        <taxon>Weeksellaceae</taxon>
        <taxon>Chryseobacterium group</taxon>
        <taxon>Chryseobacterium</taxon>
    </lineage>
</organism>
<keyword evidence="3" id="KW-0843">Virulence</keyword>
<evidence type="ECO:0000313" key="5">
    <source>
        <dbReference type="EMBL" id="KPE51748.1"/>
    </source>
</evidence>
<reference evidence="5 6" key="1">
    <citation type="journal article" date="2015" name="Genom Data">
        <title>Draft genome sequence of a multidrug-resistant Chryseobacterium indologenes isolate from Malaysia.</title>
        <authorList>
            <person name="Yu C.Y."/>
            <person name="Ang G.Y."/>
            <person name="Cheng H.J."/>
            <person name="Cheong Y.M."/>
            <person name="Yin W.F."/>
            <person name="Chan K.G."/>
        </authorList>
    </citation>
    <scope>NUCLEOTIDE SEQUENCE [LARGE SCALE GENOMIC DNA]</scope>
    <source>
        <strain evidence="5 6">CI_885</strain>
    </source>
</reference>
<dbReference type="SUPFAM" id="SSF69318">
    <property type="entry name" value="Integrin alpha N-terminal domain"/>
    <property type="match status" value="1"/>
</dbReference>
<proteinExistence type="predicted"/>
<evidence type="ECO:0000313" key="6">
    <source>
        <dbReference type="Proteomes" id="UP000037953"/>
    </source>
</evidence>
<dbReference type="InterPro" id="IPR028994">
    <property type="entry name" value="Integrin_alpha_N"/>
</dbReference>
<evidence type="ECO:0000256" key="1">
    <source>
        <dbReference type="ARBA" id="ARBA00004613"/>
    </source>
</evidence>
<dbReference type="InterPro" id="IPR022385">
    <property type="entry name" value="Rhs_assc_core"/>
</dbReference>
<dbReference type="InterPro" id="IPR050708">
    <property type="entry name" value="T6SS_VgrG/RHS"/>
</dbReference>
<feature type="chain" id="PRO_5005865117" description="Cell wall-associated polypeptide CWBP200" evidence="4">
    <location>
        <begin position="25"/>
        <end position="2252"/>
    </location>
</feature>
<dbReference type="Pfam" id="PF03534">
    <property type="entry name" value="SpvB"/>
    <property type="match status" value="1"/>
</dbReference>
<keyword evidence="2" id="KW-0964">Secreted</keyword>
<dbReference type="InterPro" id="IPR003284">
    <property type="entry name" value="Sal_SpvB"/>
</dbReference>
<feature type="signal peptide" evidence="4">
    <location>
        <begin position="1"/>
        <end position="24"/>
    </location>
</feature>
<accession>A0A0N0ZV87</accession>
<keyword evidence="4" id="KW-0732">Signal</keyword>
<dbReference type="PATRIC" id="fig|253.9.peg.3527"/>
<name>A0A0N0ZV87_CHRID</name>
<dbReference type="Gene3D" id="2.180.10.10">
    <property type="entry name" value="RHS repeat-associated core"/>
    <property type="match status" value="2"/>
</dbReference>
<gene>
    <name evidence="5" type="ORF">AOB46_08870</name>
</gene>
<reference evidence="6" key="2">
    <citation type="submission" date="2015-09" db="EMBL/GenBank/DDBJ databases">
        <title>Draft genome sequence of a multidrug-resistant Chryseobacterium indologenes isolate from Malaysia.</title>
        <authorList>
            <person name="Yu C.Y."/>
            <person name="Ang G.Y."/>
            <person name="Chan K.-G."/>
        </authorList>
    </citation>
    <scope>NUCLEOTIDE SEQUENCE [LARGE SCALE GENOMIC DNA]</scope>
    <source>
        <strain evidence="6">CI_885</strain>
    </source>
</reference>
<evidence type="ECO:0000256" key="4">
    <source>
        <dbReference type="SAM" id="SignalP"/>
    </source>
</evidence>
<dbReference type="PANTHER" id="PTHR32305">
    <property type="match status" value="1"/>
</dbReference>
<dbReference type="NCBIfam" id="TIGR03696">
    <property type="entry name" value="Rhs_assc_core"/>
    <property type="match status" value="1"/>
</dbReference>
<dbReference type="GO" id="GO:0005576">
    <property type="term" value="C:extracellular region"/>
    <property type="evidence" value="ECO:0007669"/>
    <property type="project" value="UniProtKB-SubCell"/>
</dbReference>
<dbReference type="InterPro" id="IPR031325">
    <property type="entry name" value="RHS_repeat"/>
</dbReference>
<dbReference type="Pfam" id="PF05593">
    <property type="entry name" value="RHS_repeat"/>
    <property type="match status" value="2"/>
</dbReference>
<dbReference type="InterPro" id="IPR006530">
    <property type="entry name" value="YD"/>
</dbReference>
<protein>
    <recommendedName>
        <fullName evidence="7">Cell wall-associated polypeptide CWBP200</fullName>
    </recommendedName>
</protein>
<dbReference type="GO" id="GO:0005737">
    <property type="term" value="C:cytoplasm"/>
    <property type="evidence" value="ECO:0007669"/>
    <property type="project" value="InterPro"/>
</dbReference>
<dbReference type="OrthoDB" id="6225685at2"/>
<sequence length="2252" mass="251077">MVKMMKRKLYFLSVFFSTFLLLKAQEIQEIPLQYSTAGYAENTTSGSLGKTTSDVLIPSVKAEMNVNEAGALTYILPIEIVKGVHSFQPNISLAYNSQSANGQAGWGWNIVGLSSITQGGKSKEIDGITMGVQFDSTDPYYLDGQRLIKVTETNYATQRFSKLKITKQTSGEFSFVIQYPDGKIAKYKELISGQHYISVFSDAFSNEIHYTYQVENNIPNIIKISYGGTAPSNDKFDINFLYKARKKNIQVYRNGIAYTNSKVLYEINSGTTYTSPSLYRKYTLSHDFIEDNSVERLRTISVSNENGETLKPLNFNYNTANQGTVRIMSRLQSGLGSATGLGSVTMGDFLGDNAEKIQPVFQIRSAAGGYGLKVGAGAESFPLSIENNHSGTQLFSGKVLDFNNKITEKDQLINVYENFTGTGDPNSSNNPGNQQLKDEAVFQVKNLITGEERKITVPLKGGMIEVQNYIPPDPYDNYSSGSYETSYTRDHTRRNYVQGDFNNDGLVDFLIIESHNVNRTDRVYWAEIGKTNSGTAVQLNPVLLNEGTISLYNKDIYPIEFDGDGLPELLTVDKYTAKLTVYKIDFTANSLRALVSDQALSDFGSDTPLFLGDFNGDGLTDFLTPQKVYAIPEDDNSGVKMGNTYFQMQTEALLWWKYTGNGKTFIKNQEDYTQQKIAYLKPSQSNYIKRSTFWQKFWNGKPDEYAYTRYSTHNIIITDFNNDGRSDIITLNKIGSAKYNVDGSLSNVPINNLSNILTRMTSPLNYQTFNSDITNRMNFYENKNLQGGTFQMLTTYSIENQKISPLSLIVSATNFDYLNTSKTGVYIYDPLGGDSFSYQGESTNITIDNSNFLEKQIQEVNNGTDVVQRVDYRNMITSPNNTESTYLYKAQDFKYPYFVHQANPVLYMAHKIHTVFDGKILSKEYRYENGIQHLTGKGFLGFQKTYTSDAYESEIKNGKYVNKYPARAVFWNILTGDPEMDNVTVKSTYGGINKFFTENTVTNKKYDKGNHQYLILSTDEVSKDYLKKITISKKYEYDENDDLKLKTAYTDYSGVGSSISKYTYKPEFSNGNHYFYGKISSVENTTYKDGLSFTTRDESDYFQNGNVSETRKYGNQPNASPVVNTYTYDSAGNTKTETVSVTGIAPQTVTYEYDATNRYVNKTITPDGLSSTANINVLGRTISEVSSLGLTTSYTYDTWGNITDITDFLGKKTTISKSVADVSSGGVYNLHKKREGGVETIVTFDKFDREIQSKTQSVNNKWMVSKTEYDVLGRKIKISESAFEGEPVKWNTIEYDELSRPVKNIAFTGKVITTCYEGMKVTVDDGYKKSSKTLDAMGHVVRQQDHGGVLIFSYYPNGALKETNYEGIKTKFEIDGWGNKSKMTDPSAGTFTYEYDGLSRITKETNPKGYTLYTYDDLGRPLTEKTYGNTPAENTNIEKTYTYNGQTKLPETITGTSNGNTFTYTTYYDQYYRIKGKKEQTPAFTYTSSTTFDSFGRGDVVNISTFLPNSNYTSVSSVKNVYDANGVLIQQNNNDTGAMIWHLSDINAQGKITQMEYGNGYTITNQYNPGDFSLFNTKHQNTTNGNVALDIDYNYDVNKGVLNWRRNNTFGKKEDFTYDKLNRLLSETVNGVLTNEYTYDKRGRITSNTELGKYNYNESDYKLQGINFNANGQNVNTQRGFATITYNAFKSPNTITGNNDNISFGYNILKSRYSMKSTTTGKQKFYSSDFAIEISRKLGKYGGTLEIITYLTGDPYSANYIKREYLKNGVLEEDKNYFLHRDNLGSILGITKADGSVVEKRFFDAWGNLKALTNTSGQLITDPQQLASGDLFLDRGYTGHEHLWKAGLINMNARLYDPVMRKFLSPDNLVQDPFNTQNYDRFGYVYNNPLLYVDLDGNEISLGVAVVIGVAVALTTKVIINMINGIPIWYGLGKSAFMGAVSGAISFGIGSAATSAFGEAVSIGKALFEAGMHAYTGGVMSALDGGSFGAGALSGAISSMMASSIQGLGTDFGASKAAGKMMYNNFGKDLMKTTMIVTGGLSGGISAAIAGGNFWDGFKQGIISAGLNHVAHVVDNWMDTGEESESSRFESQKDLDDYINKNIGNKKKIEEALSTKIVLINDKNMPQGYQWGAYGDVIATSDGHAIGGVTFPTADNNTKSVIYIAPNAKFRSGIELPGSSNVYIVHELIHAMGLAKGFIGSENAPSTYNVAYFKAYGDQTNASFYRFPGMYNYNPAESWRRLPSFINTGLKR</sequence>
<evidence type="ECO:0008006" key="7">
    <source>
        <dbReference type="Google" id="ProtNLM"/>
    </source>
</evidence>
<comment type="subcellular location">
    <subcellularLocation>
        <location evidence="1">Secreted</location>
    </subcellularLocation>
</comment>